<keyword evidence="9" id="KW-0269">Exonuclease</keyword>
<dbReference type="InterPro" id="IPR036052">
    <property type="entry name" value="TrpB-like_PALP_sf"/>
</dbReference>
<comment type="caution">
    <text evidence="18">The sequence shown here is derived from an EMBL/GenBank/DDBJ whole genome shotgun (WGS) entry which is preliminary data.</text>
</comment>
<keyword evidence="6" id="KW-0540">Nuclease</keyword>
<feature type="region of interest" description="Disordered" evidence="15">
    <location>
        <begin position="686"/>
        <end position="711"/>
    </location>
</feature>
<dbReference type="EMBL" id="CAJOBA010004758">
    <property type="protein sequence ID" value="CAF3722920.1"/>
    <property type="molecule type" value="Genomic_DNA"/>
</dbReference>
<keyword evidence="8" id="KW-0378">Hydrolase</keyword>
<comment type="function">
    <text evidence="12">Component of the 9-1-1 cell-cycle checkpoint response complex that plays a major role in DNA repair. The 9-1-1 complex is recruited to DNA lesion upon damage by the RAD17-replication factor C (RFC) clamp loader complex. Acts then as a sliding clamp platform on DNA for several proteins involved in long-patch base excision repair (LP-BER). The 9-1-1 complex stimulates DNA polymerase beta (POLB) activity by increasing its affinity for the 3'-OH end of the primer-template and stabilizes POLB to those sites where LP-BER proceeds; endonuclease FEN1 cleavage activity on substrates with double, nick, or gap flaps of distinct sequences and lengths; and DNA ligase I (LIG1) on long-patch base excision repair substrates. The 9-1-1 complex is necessary for the recruitment of RHNO1 to sites of double-stranded breaks (DSB) occurring during the S phase. RAD9A possesses 3'-&gt;5' double stranded DNA exonuclease activity.</text>
</comment>
<evidence type="ECO:0000256" key="11">
    <source>
        <dbReference type="ARBA" id="ARBA00023242"/>
    </source>
</evidence>
<comment type="similarity">
    <text evidence="3">Belongs to the rad9 family.</text>
</comment>
<evidence type="ECO:0000256" key="3">
    <source>
        <dbReference type="ARBA" id="ARBA00008494"/>
    </source>
</evidence>
<proteinExistence type="inferred from homology"/>
<dbReference type="GO" id="GO:0000077">
    <property type="term" value="P:DNA damage checkpoint signaling"/>
    <property type="evidence" value="ECO:0007669"/>
    <property type="project" value="InterPro"/>
</dbReference>
<dbReference type="InterPro" id="IPR027278">
    <property type="entry name" value="ACCD_DCysDesulf"/>
</dbReference>
<dbReference type="PANTHER" id="PTHR43780:SF2">
    <property type="entry name" value="1-AMINOCYCLOPROPANE-1-CARBOXYLATE DEAMINASE-RELATED"/>
    <property type="match status" value="1"/>
</dbReference>
<dbReference type="Gene3D" id="3.40.50.1100">
    <property type="match status" value="2"/>
</dbReference>
<dbReference type="GO" id="GO:0030896">
    <property type="term" value="C:checkpoint clamp complex"/>
    <property type="evidence" value="ECO:0007669"/>
    <property type="project" value="InterPro"/>
</dbReference>
<evidence type="ECO:0000313" key="18">
    <source>
        <dbReference type="EMBL" id="CAF0970167.1"/>
    </source>
</evidence>
<dbReference type="InterPro" id="IPR046938">
    <property type="entry name" value="DNA_clamp_sf"/>
</dbReference>
<evidence type="ECO:0000256" key="13">
    <source>
        <dbReference type="ARBA" id="ARBA00069752"/>
    </source>
</evidence>
<dbReference type="FunFam" id="3.70.10.10:FF:000005">
    <property type="entry name" value="Cell cycle checkpoint control protein"/>
    <property type="match status" value="1"/>
</dbReference>
<gene>
    <name evidence="18" type="ORF">GPM918_LOCUS12192</name>
    <name evidence="17" type="ORF">OVA965_LOCUS12023</name>
    <name evidence="20" type="ORF">SRO942_LOCUS12193</name>
    <name evidence="19" type="ORF">TMI583_LOCUS12027</name>
</gene>
<dbReference type="Proteomes" id="UP000677228">
    <property type="component" value="Unassembled WGS sequence"/>
</dbReference>
<accession>A0A814EF75</accession>
<dbReference type="InterPro" id="IPR001926">
    <property type="entry name" value="TrpB-like_PALP"/>
</dbReference>
<name>A0A814EF75_9BILA</name>
<dbReference type="EMBL" id="CAJOBC010002636">
    <property type="protein sequence ID" value="CAF3743295.1"/>
    <property type="molecule type" value="Genomic_DNA"/>
</dbReference>
<evidence type="ECO:0000256" key="2">
    <source>
        <dbReference type="ARBA" id="ARBA00004123"/>
    </source>
</evidence>
<evidence type="ECO:0000256" key="7">
    <source>
        <dbReference type="ARBA" id="ARBA00022763"/>
    </source>
</evidence>
<keyword evidence="10" id="KW-0663">Pyridoxal phosphate</keyword>
<dbReference type="Proteomes" id="UP000681722">
    <property type="component" value="Unassembled WGS sequence"/>
</dbReference>
<dbReference type="EMBL" id="CAJNOQ010002636">
    <property type="protein sequence ID" value="CAF0970167.1"/>
    <property type="molecule type" value="Genomic_DNA"/>
</dbReference>
<comment type="similarity">
    <text evidence="4">Belongs to the ACC deaminase/D-cysteine desulfhydrase family.</text>
</comment>
<evidence type="ECO:0000313" key="21">
    <source>
        <dbReference type="Proteomes" id="UP000663829"/>
    </source>
</evidence>
<dbReference type="SUPFAM" id="SSF53686">
    <property type="entry name" value="Tryptophan synthase beta subunit-like PLP-dependent enzymes"/>
    <property type="match status" value="1"/>
</dbReference>
<keyword evidence="21" id="KW-1185">Reference proteome</keyword>
<evidence type="ECO:0000256" key="12">
    <source>
        <dbReference type="ARBA" id="ARBA00059283"/>
    </source>
</evidence>
<dbReference type="Pfam" id="PF00291">
    <property type="entry name" value="PALP"/>
    <property type="match status" value="1"/>
</dbReference>
<evidence type="ECO:0000256" key="6">
    <source>
        <dbReference type="ARBA" id="ARBA00022722"/>
    </source>
</evidence>
<sequence length="760" mass="87069">MRYRCFVRYFTSTSSLTSQLEPYIPPSWISKNIDKKYIPDYRLHLIRHETSIEEWHLPQIEKKIYIKRDDTIDELGCGNKLRKLEFIFAEILKRNCSHIITAGSLQSNHCKAVASVAARLGIKTHLLLRTDMNQLDSDQLLKTEFVQGNVLLNWLFGSELYLIPKKAQIKTDIQPRMEQLAKEIKMKTKEDAHLVSIGGSDPIGLFGYMSCFTELEPYLDKLNIEHIVLPLSSGGTMEGLSLASYFTGRYKYLKIHAFAVSDNRRVFYEHFQNILEQINLHQQLNVENLVDICDQYVGLGYGRMTNEQTQFIKQIASKTGIILDPVYTGKCLWGLIEELKVNPKRFDGGNILFLHTGGILGLMNPTYGEQWTYTKMDENYEFLIPPEHAKIFAKALQVLTKMGDEIYVELVKPGGLSFRTSNSSRSSYACFAFHRQFFYEWPKDISKSSIRCRVSAKRCLSAVHAISSSKSLTRLILVFDDKKSVLSFILHCRYDIVKTHTLFYIECETLQAVFSKQSYKNSVSILSKTIQDIINNFPTKWDEITIKATQDKIVFKNSMENDDENQHRMSIQMACEPNEFCTYEIEQPSEITFCLKELRFFLTMADAINIPLTLLFDKKGRPIIFCFESDEYFFDGTFVFATIAGDENDETSGNNRTDKKRNNSTVSSSTITTINRTGIIPRIQQQTRLRSPPPPAVTPFSQSSSTPDLSQTRLPTHKLFAAYQQRIAEGDTSIFTLDRSMAQTQPCTTTKILAVDSDED</sequence>
<evidence type="ECO:0000313" key="20">
    <source>
        <dbReference type="EMBL" id="CAF3743295.1"/>
    </source>
</evidence>
<feature type="compositionally biased region" description="Polar residues" evidence="15">
    <location>
        <begin position="699"/>
        <end position="711"/>
    </location>
</feature>
<keyword evidence="5" id="KW-0597">Phosphoprotein</keyword>
<evidence type="ECO:0000256" key="14">
    <source>
        <dbReference type="ARBA" id="ARBA00079896"/>
    </source>
</evidence>
<dbReference type="Proteomes" id="UP000663829">
    <property type="component" value="Unassembled WGS sequence"/>
</dbReference>
<dbReference type="Gene3D" id="3.70.10.10">
    <property type="match status" value="1"/>
</dbReference>
<dbReference type="EMBL" id="CAJNOK010004753">
    <property type="protein sequence ID" value="CAF0948475.1"/>
    <property type="molecule type" value="Genomic_DNA"/>
</dbReference>
<evidence type="ECO:0000256" key="1">
    <source>
        <dbReference type="ARBA" id="ARBA00001933"/>
    </source>
</evidence>
<keyword evidence="7" id="KW-0227">DNA damage</keyword>
<dbReference type="Pfam" id="PF04139">
    <property type="entry name" value="Rad9"/>
    <property type="match status" value="1"/>
</dbReference>
<dbReference type="SUPFAM" id="SSF55979">
    <property type="entry name" value="DNA clamp"/>
    <property type="match status" value="2"/>
</dbReference>
<evidence type="ECO:0000256" key="8">
    <source>
        <dbReference type="ARBA" id="ARBA00022801"/>
    </source>
</evidence>
<evidence type="ECO:0000313" key="17">
    <source>
        <dbReference type="EMBL" id="CAF0948475.1"/>
    </source>
</evidence>
<dbReference type="AlphaFoldDB" id="A0A814EF75"/>
<keyword evidence="11" id="KW-0539">Nucleus</keyword>
<evidence type="ECO:0000256" key="9">
    <source>
        <dbReference type="ARBA" id="ARBA00022839"/>
    </source>
</evidence>
<dbReference type="CDD" id="cd00577">
    <property type="entry name" value="PCNA"/>
    <property type="match status" value="1"/>
</dbReference>
<evidence type="ECO:0000256" key="4">
    <source>
        <dbReference type="ARBA" id="ARBA00008639"/>
    </source>
</evidence>
<evidence type="ECO:0000259" key="16">
    <source>
        <dbReference type="Pfam" id="PF00291"/>
    </source>
</evidence>
<comment type="subcellular location">
    <subcellularLocation>
        <location evidence="2">Nucleus</location>
    </subcellularLocation>
</comment>
<dbReference type="Proteomes" id="UP000682733">
    <property type="component" value="Unassembled WGS sequence"/>
</dbReference>
<feature type="domain" description="Tryptophan synthase beta chain-like PALP" evidence="16">
    <location>
        <begin position="59"/>
        <end position="357"/>
    </location>
</feature>
<dbReference type="GO" id="GO:0004527">
    <property type="term" value="F:exonuclease activity"/>
    <property type="evidence" value="ECO:0007669"/>
    <property type="project" value="UniProtKB-KW"/>
</dbReference>
<dbReference type="OrthoDB" id="10266364at2759"/>
<comment type="cofactor">
    <cofactor evidence="1">
        <name>pyridoxal 5'-phosphate</name>
        <dbReference type="ChEBI" id="CHEBI:597326"/>
    </cofactor>
</comment>
<organism evidence="18 21">
    <name type="scientific">Didymodactylos carnosus</name>
    <dbReference type="NCBI Taxonomy" id="1234261"/>
    <lineage>
        <taxon>Eukaryota</taxon>
        <taxon>Metazoa</taxon>
        <taxon>Spiralia</taxon>
        <taxon>Gnathifera</taxon>
        <taxon>Rotifera</taxon>
        <taxon>Eurotatoria</taxon>
        <taxon>Bdelloidea</taxon>
        <taxon>Philodinida</taxon>
        <taxon>Philodinidae</taxon>
        <taxon>Didymodactylos</taxon>
    </lineage>
</organism>
<evidence type="ECO:0000256" key="10">
    <source>
        <dbReference type="ARBA" id="ARBA00022898"/>
    </source>
</evidence>
<feature type="region of interest" description="Disordered" evidence="15">
    <location>
        <begin position="646"/>
        <end position="668"/>
    </location>
</feature>
<reference evidence="18" key="1">
    <citation type="submission" date="2021-02" db="EMBL/GenBank/DDBJ databases">
        <authorList>
            <person name="Nowell W R."/>
        </authorList>
    </citation>
    <scope>NUCLEOTIDE SEQUENCE</scope>
</reference>
<evidence type="ECO:0000313" key="19">
    <source>
        <dbReference type="EMBL" id="CAF3722920.1"/>
    </source>
</evidence>
<evidence type="ECO:0000256" key="5">
    <source>
        <dbReference type="ARBA" id="ARBA00022553"/>
    </source>
</evidence>
<protein>
    <recommendedName>
        <fullName evidence="13">Cell cycle checkpoint control protein RAD9A</fullName>
    </recommendedName>
    <alternativeName>
        <fullName evidence="14">DNA repair exonuclease rad9 homolog A</fullName>
    </alternativeName>
</protein>
<dbReference type="GO" id="GO:0019148">
    <property type="term" value="F:D-cysteine desulfhydrase activity"/>
    <property type="evidence" value="ECO:0007669"/>
    <property type="project" value="TreeGrafter"/>
</dbReference>
<dbReference type="InterPro" id="IPR007268">
    <property type="entry name" value="Rad9/Ddc1"/>
</dbReference>
<dbReference type="PANTHER" id="PTHR43780">
    <property type="entry name" value="1-AMINOCYCLOPROPANE-1-CARBOXYLATE DEAMINASE-RELATED"/>
    <property type="match status" value="1"/>
</dbReference>
<evidence type="ECO:0000256" key="15">
    <source>
        <dbReference type="SAM" id="MobiDB-lite"/>
    </source>
</evidence>